<dbReference type="EMBL" id="LGRX02016772">
    <property type="protein sequence ID" value="KAK3261635.1"/>
    <property type="molecule type" value="Genomic_DNA"/>
</dbReference>
<dbReference type="GO" id="GO:0034765">
    <property type="term" value="P:regulation of monoatomic ion transmembrane transport"/>
    <property type="evidence" value="ECO:0007669"/>
    <property type="project" value="InterPro"/>
</dbReference>
<keyword evidence="7" id="KW-0150">Chloroplast</keyword>
<comment type="subcellular location">
    <subcellularLocation>
        <location evidence="2">Plastid</location>
        <location evidence="2">Chloroplast outer membrane</location>
        <topology evidence="2">Multi-pass membrane protein</topology>
    </subcellularLocation>
    <subcellularLocation>
        <location evidence="3">Plastid</location>
        <location evidence="3">Etioplast membrane</location>
        <topology evidence="3">Multi-pass membrane protein</topology>
    </subcellularLocation>
</comment>
<comment type="function">
    <text evidence="1">High-conductance voltage-dependent solute channel with a slight selectivity for cations transporting triosephosphates, dicarboxylic acids, ATP, inorganic phosphate (Pi), sugars, and positively or negatively charged amino acids.</text>
</comment>
<dbReference type="InterPro" id="IPR034626">
    <property type="entry name" value="OEP24"/>
</dbReference>
<keyword evidence="10" id="KW-0406">Ion transport</keyword>
<feature type="compositionally biased region" description="Pro residues" evidence="13">
    <location>
        <begin position="24"/>
        <end position="38"/>
    </location>
</feature>
<evidence type="ECO:0000256" key="1">
    <source>
        <dbReference type="ARBA" id="ARBA00002327"/>
    </source>
</evidence>
<dbReference type="AlphaFoldDB" id="A0AAE0KV49"/>
<organism evidence="14 15">
    <name type="scientific">Cymbomonas tetramitiformis</name>
    <dbReference type="NCBI Taxonomy" id="36881"/>
    <lineage>
        <taxon>Eukaryota</taxon>
        <taxon>Viridiplantae</taxon>
        <taxon>Chlorophyta</taxon>
        <taxon>Pyramimonadophyceae</taxon>
        <taxon>Pyramimonadales</taxon>
        <taxon>Pyramimonadaceae</taxon>
        <taxon>Cymbomonas</taxon>
    </lineage>
</organism>
<evidence type="ECO:0000256" key="7">
    <source>
        <dbReference type="ARBA" id="ARBA00022528"/>
    </source>
</evidence>
<keyword evidence="11" id="KW-0626">Porin</keyword>
<dbReference type="GO" id="GO:0022843">
    <property type="term" value="F:voltage-gated monoatomic cation channel activity"/>
    <property type="evidence" value="ECO:0007669"/>
    <property type="project" value="InterPro"/>
</dbReference>
<keyword evidence="8" id="KW-0934">Plastid</keyword>
<proteinExistence type="predicted"/>
<dbReference type="GO" id="GO:0046930">
    <property type="term" value="C:pore complex"/>
    <property type="evidence" value="ECO:0007669"/>
    <property type="project" value="UniProtKB-KW"/>
</dbReference>
<dbReference type="PANTHER" id="PTHR35284">
    <property type="entry name" value="OUTER ENVELOPE PORE PROTEIN 24A, CHLOROPLASTIC-RELATED"/>
    <property type="match status" value="1"/>
</dbReference>
<evidence type="ECO:0000256" key="9">
    <source>
        <dbReference type="ARBA" id="ARBA00022692"/>
    </source>
</evidence>
<comment type="caution">
    <text evidence="14">The sequence shown here is derived from an EMBL/GenBank/DDBJ whole genome shotgun (WGS) entry which is preliminary data.</text>
</comment>
<evidence type="ECO:0000256" key="5">
    <source>
        <dbReference type="ARBA" id="ARBA00022448"/>
    </source>
</evidence>
<keyword evidence="5" id="KW-0813">Transport</keyword>
<evidence type="ECO:0000256" key="10">
    <source>
        <dbReference type="ARBA" id="ARBA00023065"/>
    </source>
</evidence>
<sequence>MSLEKEPNCLTKFMAQFDKKDTPAPAPAPVPTPAPTPAPTTVVAKDAKKTSSASFTSKVTLEGVASGDGFGQFSPTTEGEFKYKMNNGMLLKFAGNDKTFTEPGCPGALVILEERGKFSAKFNVQTKKMSGFVSTKVQVKGKDIETKLAYDQKSAAATVDSTCTINKQNKANIKYNLTNGKTNAKYTFKNQHVEIAPAFSYPGNAWDVTAAKNVKGSAVKLNYNSKKVASMELSKSAFTFSMSSGDMSKGFNLSCTAEKSWDL</sequence>
<evidence type="ECO:0000256" key="2">
    <source>
        <dbReference type="ARBA" id="ARBA00004396"/>
    </source>
</evidence>
<evidence type="ECO:0000256" key="4">
    <source>
        <dbReference type="ARBA" id="ARBA00011593"/>
    </source>
</evidence>
<evidence type="ECO:0000313" key="15">
    <source>
        <dbReference type="Proteomes" id="UP001190700"/>
    </source>
</evidence>
<keyword evidence="6" id="KW-1134">Transmembrane beta strand</keyword>
<protein>
    <submittedName>
        <fullName evidence="14">Uncharacterized protein</fullName>
    </submittedName>
</protein>
<comment type="subunit">
    <text evidence="4">Homooligomers form large rather nonselective pores in plastidial outer membranes.</text>
</comment>
<keyword evidence="9" id="KW-0812">Transmembrane</keyword>
<dbReference type="GO" id="GO:0034426">
    <property type="term" value="C:etioplast membrane"/>
    <property type="evidence" value="ECO:0007669"/>
    <property type="project" value="UniProtKB-SubCell"/>
</dbReference>
<feature type="region of interest" description="Disordered" evidence="13">
    <location>
        <begin position="18"/>
        <end position="47"/>
    </location>
</feature>
<keyword evidence="12" id="KW-0472">Membrane</keyword>
<dbReference type="Proteomes" id="UP001190700">
    <property type="component" value="Unassembled WGS sequence"/>
</dbReference>
<evidence type="ECO:0000256" key="11">
    <source>
        <dbReference type="ARBA" id="ARBA00023114"/>
    </source>
</evidence>
<dbReference type="PANTHER" id="PTHR35284:SF1">
    <property type="entry name" value="OUTER ENVELOPE PORE PROTEIN 24A, CHLOROPLASTIC-RELATED"/>
    <property type="match status" value="1"/>
</dbReference>
<dbReference type="GO" id="GO:0015288">
    <property type="term" value="F:porin activity"/>
    <property type="evidence" value="ECO:0007669"/>
    <property type="project" value="UniProtKB-KW"/>
</dbReference>
<evidence type="ECO:0000313" key="14">
    <source>
        <dbReference type="EMBL" id="KAK3261635.1"/>
    </source>
</evidence>
<evidence type="ECO:0000256" key="12">
    <source>
        <dbReference type="ARBA" id="ARBA00023136"/>
    </source>
</evidence>
<evidence type="ECO:0000256" key="8">
    <source>
        <dbReference type="ARBA" id="ARBA00022640"/>
    </source>
</evidence>
<reference evidence="14 15" key="1">
    <citation type="journal article" date="2015" name="Genome Biol. Evol.">
        <title>Comparative Genomics of a Bacterivorous Green Alga Reveals Evolutionary Causalities and Consequences of Phago-Mixotrophic Mode of Nutrition.</title>
        <authorList>
            <person name="Burns J.A."/>
            <person name="Paasch A."/>
            <person name="Narechania A."/>
            <person name="Kim E."/>
        </authorList>
    </citation>
    <scope>NUCLEOTIDE SEQUENCE [LARGE SCALE GENOMIC DNA]</scope>
    <source>
        <strain evidence="14 15">PLY_AMNH</strain>
    </source>
</reference>
<evidence type="ECO:0000256" key="13">
    <source>
        <dbReference type="SAM" id="MobiDB-lite"/>
    </source>
</evidence>
<keyword evidence="15" id="KW-1185">Reference proteome</keyword>
<evidence type="ECO:0000256" key="6">
    <source>
        <dbReference type="ARBA" id="ARBA00022452"/>
    </source>
</evidence>
<name>A0AAE0KV49_9CHLO</name>
<accession>A0AAE0KV49</accession>
<evidence type="ECO:0000256" key="3">
    <source>
        <dbReference type="ARBA" id="ARBA00004441"/>
    </source>
</evidence>
<dbReference type="GO" id="GO:0009707">
    <property type="term" value="C:chloroplast outer membrane"/>
    <property type="evidence" value="ECO:0007669"/>
    <property type="project" value="UniProtKB-SubCell"/>
</dbReference>
<gene>
    <name evidence="14" type="ORF">CYMTET_29464</name>
</gene>